<keyword evidence="1" id="KW-0472">Membrane</keyword>
<name>A0ACC1IW85_9FUNG</name>
<dbReference type="Proteomes" id="UP001150581">
    <property type="component" value="Unassembled WGS sequence"/>
</dbReference>
<sequence>MSFLGKASSVAAFAIFAWWMSRILTISIRIFYPSTHIPFLNPQPAIRNLATVHPLAWQEPFEYEAAMYITTMSTLTEDPQLFLSTAQRIWHIPPQPLTRRHPKFSDQVRVVLPDALRQQNGTELFAFLFVQRAGAVFPDFGDKMAAVARTTLVSVRPRKINRKHALLEGKESAVGKATEAEETEEAVWVPHGKTRVSWEIVLEDNRFYDWGFPLDLGPYLRVNRVQDSRSAPYIPLLWENPLSITAENWYPLTNQSHVSKDSPLDALDLQIDLALSGVVLGWFRLSNYVSQGLNELTSSRSLIQYTETDVDNLKQMVYGVNPMMLAITVSAMALHILFEFLAYKEDVSFWAGKTAAAEGLDGISRSSMLMSLASSWISFMYMWDRRKETNIVVLLGAAAGALVEAWKVTKVLSFRDLFTIGKRKAEVVEGPVSAEMENRKKVQREVDQQTAWYMIFVCLPAMSLYAAFSLLYQHHESFISWFLHISLATVYTLEFIQMWPQLLINHKLRTVDMLPLTAFLYRFLLTFIDDLYALVVPMPLIERIGTLRDDVVFFVLCYQWFKFPKRKTPAEVDMEKKKTE</sequence>
<evidence type="ECO:0000313" key="2">
    <source>
        <dbReference type="Proteomes" id="UP001150581"/>
    </source>
</evidence>
<comment type="caution">
    <text evidence="1">The sequence shown here is derived from an EMBL/GenBank/DDBJ whole genome shotgun (WGS) entry which is preliminary data.</text>
</comment>
<dbReference type="EMBL" id="JANBPG010000008">
    <property type="protein sequence ID" value="KAJ1902005.1"/>
    <property type="molecule type" value="Genomic_DNA"/>
</dbReference>
<organism evidence="1 2">
    <name type="scientific">Kickxella alabastrina</name>
    <dbReference type="NCBI Taxonomy" id="61397"/>
    <lineage>
        <taxon>Eukaryota</taxon>
        <taxon>Fungi</taxon>
        <taxon>Fungi incertae sedis</taxon>
        <taxon>Zoopagomycota</taxon>
        <taxon>Kickxellomycotina</taxon>
        <taxon>Kickxellomycetes</taxon>
        <taxon>Kickxellales</taxon>
        <taxon>Kickxellaceae</taxon>
        <taxon>Kickxella</taxon>
    </lineage>
</organism>
<reference evidence="1" key="1">
    <citation type="submission" date="2022-07" db="EMBL/GenBank/DDBJ databases">
        <title>Phylogenomic reconstructions and comparative analyses of Kickxellomycotina fungi.</title>
        <authorList>
            <person name="Reynolds N.K."/>
            <person name="Stajich J.E."/>
            <person name="Barry K."/>
            <person name="Grigoriev I.V."/>
            <person name="Crous P."/>
            <person name="Smith M.E."/>
        </authorList>
    </citation>
    <scope>NUCLEOTIDE SEQUENCE</scope>
    <source>
        <strain evidence="1">Benny 63K</strain>
    </source>
</reference>
<keyword evidence="2" id="KW-1185">Reference proteome</keyword>
<gene>
    <name evidence="1" type="primary">CLPTM1L</name>
    <name evidence="1" type="ORF">LPJ66_000329</name>
</gene>
<accession>A0ACC1IW85</accession>
<evidence type="ECO:0000313" key="1">
    <source>
        <dbReference type="EMBL" id="KAJ1902005.1"/>
    </source>
</evidence>
<protein>
    <submittedName>
        <fullName evidence="1">Cleft lip and palate associated transmembrane protein 1</fullName>
    </submittedName>
</protein>
<proteinExistence type="predicted"/>
<keyword evidence="1" id="KW-0812">Transmembrane</keyword>